<dbReference type="OrthoDB" id="550575at2759"/>
<organism evidence="1 2">
    <name type="scientific">Pisolithus tinctorius Marx 270</name>
    <dbReference type="NCBI Taxonomy" id="870435"/>
    <lineage>
        <taxon>Eukaryota</taxon>
        <taxon>Fungi</taxon>
        <taxon>Dikarya</taxon>
        <taxon>Basidiomycota</taxon>
        <taxon>Agaricomycotina</taxon>
        <taxon>Agaricomycetes</taxon>
        <taxon>Agaricomycetidae</taxon>
        <taxon>Boletales</taxon>
        <taxon>Sclerodermatineae</taxon>
        <taxon>Pisolithaceae</taxon>
        <taxon>Pisolithus</taxon>
    </lineage>
</organism>
<dbReference type="Proteomes" id="UP000054217">
    <property type="component" value="Unassembled WGS sequence"/>
</dbReference>
<evidence type="ECO:0008006" key="3">
    <source>
        <dbReference type="Google" id="ProtNLM"/>
    </source>
</evidence>
<keyword evidence="2" id="KW-1185">Reference proteome</keyword>
<evidence type="ECO:0000313" key="2">
    <source>
        <dbReference type="Proteomes" id="UP000054217"/>
    </source>
</evidence>
<dbReference type="InParanoid" id="A0A0C3K190"/>
<reference evidence="1 2" key="1">
    <citation type="submission" date="2014-04" db="EMBL/GenBank/DDBJ databases">
        <authorList>
            <consortium name="DOE Joint Genome Institute"/>
            <person name="Kuo A."/>
            <person name="Kohler A."/>
            <person name="Costa M.D."/>
            <person name="Nagy L.G."/>
            <person name="Floudas D."/>
            <person name="Copeland A."/>
            <person name="Barry K.W."/>
            <person name="Cichocki N."/>
            <person name="Veneault-Fourrey C."/>
            <person name="LaButti K."/>
            <person name="Lindquist E.A."/>
            <person name="Lipzen A."/>
            <person name="Lundell T."/>
            <person name="Morin E."/>
            <person name="Murat C."/>
            <person name="Sun H."/>
            <person name="Tunlid A."/>
            <person name="Henrissat B."/>
            <person name="Grigoriev I.V."/>
            <person name="Hibbett D.S."/>
            <person name="Martin F."/>
            <person name="Nordberg H.P."/>
            <person name="Cantor M.N."/>
            <person name="Hua S.X."/>
        </authorList>
    </citation>
    <scope>NUCLEOTIDE SEQUENCE [LARGE SCALE GENOMIC DNA]</scope>
    <source>
        <strain evidence="1 2">Marx 270</strain>
    </source>
</reference>
<dbReference type="AlphaFoldDB" id="A0A0C3K190"/>
<evidence type="ECO:0000313" key="1">
    <source>
        <dbReference type="EMBL" id="KIO15183.1"/>
    </source>
</evidence>
<proteinExistence type="predicted"/>
<sequence>MLGNRLEIISLVTRMFSQPCAYNFFRSSEAPPDSVWQSHVVEYADCKYDHGYLVFNRHDNCKEVRRRVLDVPNEDLCTLSPPDSDMLSAWTDEIPCWHASTHHGRFRPWALLRMPENTRAFRLSHLTLLASGVENAYLWDASQGRLVETISSIQSRHHRQTLDHIHYEGANDKYAFICDSNQLRMFERSGGARVYDLSPRNLPKEVWNVEEHPPFGSPVVKRQRL</sequence>
<gene>
    <name evidence="1" type="ORF">M404DRAFT_18007</name>
</gene>
<dbReference type="STRING" id="870435.A0A0C3K190"/>
<name>A0A0C3K190_PISTI</name>
<dbReference type="HOGENOM" id="CLU_1230343_0_0_1"/>
<accession>A0A0C3K190</accession>
<dbReference type="EMBL" id="KN831944">
    <property type="protein sequence ID" value="KIO15183.1"/>
    <property type="molecule type" value="Genomic_DNA"/>
</dbReference>
<protein>
    <recommendedName>
        <fullName evidence="3">F-box domain-containing protein</fullName>
    </recommendedName>
</protein>
<reference evidence="2" key="2">
    <citation type="submission" date="2015-01" db="EMBL/GenBank/DDBJ databases">
        <title>Evolutionary Origins and Diversification of the Mycorrhizal Mutualists.</title>
        <authorList>
            <consortium name="DOE Joint Genome Institute"/>
            <consortium name="Mycorrhizal Genomics Consortium"/>
            <person name="Kohler A."/>
            <person name="Kuo A."/>
            <person name="Nagy L.G."/>
            <person name="Floudas D."/>
            <person name="Copeland A."/>
            <person name="Barry K.W."/>
            <person name="Cichocki N."/>
            <person name="Veneault-Fourrey C."/>
            <person name="LaButti K."/>
            <person name="Lindquist E.A."/>
            <person name="Lipzen A."/>
            <person name="Lundell T."/>
            <person name="Morin E."/>
            <person name="Murat C."/>
            <person name="Riley R."/>
            <person name="Ohm R."/>
            <person name="Sun H."/>
            <person name="Tunlid A."/>
            <person name="Henrissat B."/>
            <person name="Grigoriev I.V."/>
            <person name="Hibbett D.S."/>
            <person name="Martin F."/>
        </authorList>
    </citation>
    <scope>NUCLEOTIDE SEQUENCE [LARGE SCALE GENOMIC DNA]</scope>
    <source>
        <strain evidence="2">Marx 270</strain>
    </source>
</reference>